<dbReference type="RefSeq" id="WP_231101753.1">
    <property type="nucleotide sequence ID" value="NZ_CATKPS010000011.1"/>
</dbReference>
<evidence type="ECO:0000313" key="2">
    <source>
        <dbReference type="Proteomes" id="UP001213771"/>
    </source>
</evidence>
<protein>
    <submittedName>
        <fullName evidence="1">Uncharacterized protein</fullName>
    </submittedName>
</protein>
<reference evidence="1 2" key="1">
    <citation type="submission" date="2023-02" db="EMBL/GenBank/DDBJ databases">
        <authorList>
            <person name="Olszewska D."/>
        </authorList>
    </citation>
    <scope>NUCLEOTIDE SEQUENCE [LARGE SCALE GENOMIC DNA]</scope>
    <source>
        <strain evidence="1 2">FDU301</strain>
    </source>
</reference>
<name>A0ABD4WZ78_PRIMG</name>
<accession>A0ABD4WZ78</accession>
<comment type="caution">
    <text evidence="1">The sequence shown here is derived from an EMBL/GenBank/DDBJ whole genome shotgun (WGS) entry which is preliminary data.</text>
</comment>
<dbReference type="EMBL" id="JARAOX010000219">
    <property type="protein sequence ID" value="MDD9785579.1"/>
    <property type="molecule type" value="Genomic_DNA"/>
</dbReference>
<dbReference type="AlphaFoldDB" id="A0ABD4WZ78"/>
<gene>
    <name evidence="1" type="ORF">PVE99_24785</name>
</gene>
<evidence type="ECO:0000313" key="1">
    <source>
        <dbReference type="EMBL" id="MDD9785579.1"/>
    </source>
</evidence>
<proteinExistence type="predicted"/>
<organism evidence="1 2">
    <name type="scientific">Priestia megaterium</name>
    <name type="common">Bacillus megaterium</name>
    <dbReference type="NCBI Taxonomy" id="1404"/>
    <lineage>
        <taxon>Bacteria</taxon>
        <taxon>Bacillati</taxon>
        <taxon>Bacillota</taxon>
        <taxon>Bacilli</taxon>
        <taxon>Bacillales</taxon>
        <taxon>Bacillaceae</taxon>
        <taxon>Priestia</taxon>
    </lineage>
</organism>
<dbReference type="GeneID" id="64147076"/>
<dbReference type="Proteomes" id="UP001213771">
    <property type="component" value="Unassembled WGS sequence"/>
</dbReference>
<sequence>MGDVIQGQLNIFSAQSQNVQTLTYGSETSILSVDAETKKPNQKMKIDGFATIESSIPLGLTSYQYGVTLRVYRNSQLLFSQNLQQGAAAVLTLSFTQQNALSFTWVDTVTSIGTYTYSVRIEFFSRSSTGVTAQTNTRAIAITTVKNSARILELFFTDATLYLYNVYEE</sequence>